<evidence type="ECO:0000313" key="1">
    <source>
        <dbReference type="EMBL" id="GAH62462.1"/>
    </source>
</evidence>
<dbReference type="AlphaFoldDB" id="X1GZA6"/>
<feature type="non-terminal residue" evidence="1">
    <location>
        <position position="1"/>
    </location>
</feature>
<organism evidence="1">
    <name type="scientific">marine sediment metagenome</name>
    <dbReference type="NCBI Taxonomy" id="412755"/>
    <lineage>
        <taxon>unclassified sequences</taxon>
        <taxon>metagenomes</taxon>
        <taxon>ecological metagenomes</taxon>
    </lineage>
</organism>
<name>X1GZA6_9ZZZZ</name>
<comment type="caution">
    <text evidence="1">The sequence shown here is derived from an EMBL/GenBank/DDBJ whole genome shotgun (WGS) entry which is preliminary data.</text>
</comment>
<gene>
    <name evidence="1" type="ORF">S03H2_51864</name>
</gene>
<protein>
    <submittedName>
        <fullName evidence="1">Uncharacterized protein</fullName>
    </submittedName>
</protein>
<reference evidence="1" key="1">
    <citation type="journal article" date="2014" name="Front. Microbiol.">
        <title>High frequency of phylogenetically diverse reductive dehalogenase-homologous genes in deep subseafloor sedimentary metagenomes.</title>
        <authorList>
            <person name="Kawai M."/>
            <person name="Futagami T."/>
            <person name="Toyoda A."/>
            <person name="Takaki Y."/>
            <person name="Nishi S."/>
            <person name="Hori S."/>
            <person name="Arai W."/>
            <person name="Tsubouchi T."/>
            <person name="Morono Y."/>
            <person name="Uchiyama I."/>
            <person name="Ito T."/>
            <person name="Fujiyama A."/>
            <person name="Inagaki F."/>
            <person name="Takami H."/>
        </authorList>
    </citation>
    <scope>NUCLEOTIDE SEQUENCE</scope>
    <source>
        <strain evidence="1">Expedition CK06-06</strain>
    </source>
</reference>
<accession>X1GZA6</accession>
<proteinExistence type="predicted"/>
<sequence length="62" mass="6797">IEKFALTAAKKAELLALLKGHGTKQNPTRIPWGGPCKSSFKSLTGMSFSPEAVKKVWQQIQI</sequence>
<dbReference type="EMBL" id="BARU01032930">
    <property type="protein sequence ID" value="GAH62462.1"/>
    <property type="molecule type" value="Genomic_DNA"/>
</dbReference>